<accession>A0ABQ9UG57</accession>
<gene>
    <name evidence="2" type="primary">TRIP11_15</name>
    <name evidence="2" type="ORF">P7K49_027131</name>
</gene>
<reference evidence="2 3" key="1">
    <citation type="submission" date="2023-05" db="EMBL/GenBank/DDBJ databases">
        <title>B98-5 Cell Line De Novo Hybrid Assembly: An Optical Mapping Approach.</title>
        <authorList>
            <person name="Kananen K."/>
            <person name="Auerbach J.A."/>
            <person name="Kautto E."/>
            <person name="Blachly J.S."/>
        </authorList>
    </citation>
    <scope>NUCLEOTIDE SEQUENCE [LARGE SCALE GENOMIC DNA]</scope>
    <source>
        <strain evidence="2">B95-8</strain>
        <tissue evidence="2">Cell line</tissue>
    </source>
</reference>
<name>A0ABQ9UG57_SAGOE</name>
<feature type="coiled-coil region" evidence="1">
    <location>
        <begin position="143"/>
        <end position="177"/>
    </location>
</feature>
<keyword evidence="3" id="KW-1185">Reference proteome</keyword>
<organism evidence="2 3">
    <name type="scientific">Saguinus oedipus</name>
    <name type="common">Cotton-top tamarin</name>
    <name type="synonym">Oedipomidas oedipus</name>
    <dbReference type="NCBI Taxonomy" id="9490"/>
    <lineage>
        <taxon>Eukaryota</taxon>
        <taxon>Metazoa</taxon>
        <taxon>Chordata</taxon>
        <taxon>Craniata</taxon>
        <taxon>Vertebrata</taxon>
        <taxon>Euteleostomi</taxon>
        <taxon>Mammalia</taxon>
        <taxon>Eutheria</taxon>
        <taxon>Euarchontoglires</taxon>
        <taxon>Primates</taxon>
        <taxon>Haplorrhini</taxon>
        <taxon>Platyrrhini</taxon>
        <taxon>Cebidae</taxon>
        <taxon>Callitrichinae</taxon>
        <taxon>Saguinus</taxon>
    </lineage>
</organism>
<proteinExistence type="predicted"/>
<feature type="coiled-coil region" evidence="1">
    <location>
        <begin position="21"/>
        <end position="111"/>
    </location>
</feature>
<feature type="coiled-coil region" evidence="1">
    <location>
        <begin position="242"/>
        <end position="269"/>
    </location>
</feature>
<keyword evidence="1" id="KW-0175">Coiled coil</keyword>
<sequence>MHMLLIKDQLSKQPNEGDNIISKLKQDLNDEKKEVLQLQGDQMDIAKEFDVQKETSLQREVGLNDLVDQLNKSQKNNVSIQRENVEPKEHIRQNDEELSRLRNELTHSLNQDSSIPACEDVRHQLEEYIANSNRLSLKKNTIVETLKTEKGEIEAALRQAKKKLLEETNKHEKTTDKLLNACNLITSALQLEREHLIKVSQKKDIEIAEPKKNIGQMDTDHKEIKDMLSSSLEEQKQMTQLLNEKEIFIENLQEKSSKLQEELDKYSQA</sequence>
<evidence type="ECO:0000313" key="2">
    <source>
        <dbReference type="EMBL" id="KAK2095715.1"/>
    </source>
</evidence>
<evidence type="ECO:0000256" key="1">
    <source>
        <dbReference type="SAM" id="Coils"/>
    </source>
</evidence>
<dbReference type="Proteomes" id="UP001266305">
    <property type="component" value="Unassembled WGS sequence"/>
</dbReference>
<dbReference type="EMBL" id="JASSZA010000013">
    <property type="protein sequence ID" value="KAK2095715.1"/>
    <property type="molecule type" value="Genomic_DNA"/>
</dbReference>
<keyword evidence="2" id="KW-0675">Receptor</keyword>
<comment type="caution">
    <text evidence="2">The sequence shown here is derived from an EMBL/GenBank/DDBJ whole genome shotgun (WGS) entry which is preliminary data.</text>
</comment>
<protein>
    <submittedName>
        <fullName evidence="2">Thyroid receptor-interacting protein 11</fullName>
    </submittedName>
</protein>
<evidence type="ECO:0000313" key="3">
    <source>
        <dbReference type="Proteomes" id="UP001266305"/>
    </source>
</evidence>